<dbReference type="InterPro" id="IPR036412">
    <property type="entry name" value="HAD-like_sf"/>
</dbReference>
<evidence type="ECO:0000313" key="2">
    <source>
        <dbReference type="EMBL" id="SUB96625.1"/>
    </source>
</evidence>
<sequence length="234" mass="26310">MNKIKDISVVAFDADDTLWDCQSHFDRVEREYCRLLSSYADAETVSRGLFATEGQNMKLLGYGSKAFTISLVENAVNVSGGQVRAREIAQVVALGKQLLHLDATPLHGVKQVLDRLRSSGNYRLSVFTKGELLDQENKLYRSGLSDFFDDVTIVSDKTPETFCGLCDKMQVEPENLLMVGNSLKSDIDPVLRIGGWGVHVPFRVTWQHEVIDEFSHRRLVTLQHISELLPLLVE</sequence>
<reference evidence="2 3" key="1">
    <citation type="submission" date="2018-06" db="EMBL/GenBank/DDBJ databases">
        <authorList>
            <consortium name="Pathogen Informatics"/>
            <person name="Doyle S."/>
        </authorList>
    </citation>
    <scope>NUCLEOTIDE SEQUENCE [LARGE SCALE GENOMIC DNA]</scope>
    <source>
        <strain evidence="2 3">NCTC13063</strain>
    </source>
</reference>
<keyword evidence="1" id="KW-0378">Hydrolase</keyword>
<dbReference type="Proteomes" id="UP000255283">
    <property type="component" value="Unassembled WGS sequence"/>
</dbReference>
<dbReference type="Gene3D" id="3.40.50.1000">
    <property type="entry name" value="HAD superfamily/HAD-like"/>
    <property type="match status" value="1"/>
</dbReference>
<dbReference type="PANTHER" id="PTHR43316">
    <property type="entry name" value="HYDROLASE, HALOACID DELAHOGENASE-RELATED"/>
    <property type="match status" value="1"/>
</dbReference>
<dbReference type="PANTHER" id="PTHR43316:SF8">
    <property type="entry name" value="HAD FAMILY HYDROLASE"/>
    <property type="match status" value="1"/>
</dbReference>
<dbReference type="SFLD" id="SFLDG01129">
    <property type="entry name" value="C1.5:_HAD__Beta-PGM__Phosphata"/>
    <property type="match status" value="1"/>
</dbReference>
<name>A0AAQ1UPC7_9BACT</name>
<dbReference type="Pfam" id="PF00702">
    <property type="entry name" value="Hydrolase"/>
    <property type="match status" value="1"/>
</dbReference>
<evidence type="ECO:0000256" key="1">
    <source>
        <dbReference type="ARBA" id="ARBA00022801"/>
    </source>
</evidence>
<dbReference type="GeneID" id="93537318"/>
<dbReference type="GO" id="GO:0016787">
    <property type="term" value="F:hydrolase activity"/>
    <property type="evidence" value="ECO:0007669"/>
    <property type="project" value="UniProtKB-KW"/>
</dbReference>
<dbReference type="SUPFAM" id="SSF56784">
    <property type="entry name" value="HAD-like"/>
    <property type="match status" value="1"/>
</dbReference>
<dbReference type="InterPro" id="IPR023198">
    <property type="entry name" value="PGP-like_dom2"/>
</dbReference>
<dbReference type="AlphaFoldDB" id="A0AAQ1UPC7"/>
<dbReference type="InterPro" id="IPR051540">
    <property type="entry name" value="S-2-haloacid_dehalogenase"/>
</dbReference>
<comment type="caution">
    <text evidence="2">The sequence shown here is derived from an EMBL/GenBank/DDBJ whole genome shotgun (WGS) entry which is preliminary data.</text>
</comment>
<dbReference type="EMBL" id="UGTJ01000002">
    <property type="protein sequence ID" value="SUB96625.1"/>
    <property type="molecule type" value="Genomic_DNA"/>
</dbReference>
<organism evidence="2 3">
    <name type="scientific">Segatella buccae</name>
    <dbReference type="NCBI Taxonomy" id="28126"/>
    <lineage>
        <taxon>Bacteria</taxon>
        <taxon>Pseudomonadati</taxon>
        <taxon>Bacteroidota</taxon>
        <taxon>Bacteroidia</taxon>
        <taxon>Bacteroidales</taxon>
        <taxon>Prevotellaceae</taxon>
        <taxon>Segatella</taxon>
    </lineage>
</organism>
<dbReference type="RefSeq" id="WP_004346887.1">
    <property type="nucleotide sequence ID" value="NZ_CALLWX010000003.1"/>
</dbReference>
<accession>A0AAQ1UPC7</accession>
<gene>
    <name evidence="2" type="ORF">NCTC13063_02391</name>
</gene>
<proteinExistence type="predicted"/>
<dbReference type="SFLD" id="SFLDS00003">
    <property type="entry name" value="Haloacid_Dehalogenase"/>
    <property type="match status" value="1"/>
</dbReference>
<dbReference type="Gene3D" id="1.10.150.240">
    <property type="entry name" value="Putative phosphatase, domain 2"/>
    <property type="match status" value="1"/>
</dbReference>
<dbReference type="InterPro" id="IPR023214">
    <property type="entry name" value="HAD_sf"/>
</dbReference>
<protein>
    <submittedName>
        <fullName evidence="2">dUMP phosphatase</fullName>
    </submittedName>
</protein>
<evidence type="ECO:0000313" key="3">
    <source>
        <dbReference type="Proteomes" id="UP000255283"/>
    </source>
</evidence>